<dbReference type="Gene3D" id="3.40.50.150">
    <property type="entry name" value="Vaccinia Virus protein VP39"/>
    <property type="match status" value="1"/>
</dbReference>
<dbReference type="EMBL" id="CP015518">
    <property type="protein sequence ID" value="APG26165.1"/>
    <property type="molecule type" value="Genomic_DNA"/>
</dbReference>
<evidence type="ECO:0000313" key="2">
    <source>
        <dbReference type="EMBL" id="APG26165.1"/>
    </source>
</evidence>
<dbReference type="InterPro" id="IPR013216">
    <property type="entry name" value="Methyltransf_11"/>
</dbReference>
<organism evidence="2 3">
    <name type="scientific">Syntrophotalea acetylenica</name>
    <name type="common">Pelobacter acetylenicus</name>
    <dbReference type="NCBI Taxonomy" id="29542"/>
    <lineage>
        <taxon>Bacteria</taxon>
        <taxon>Pseudomonadati</taxon>
        <taxon>Thermodesulfobacteriota</taxon>
        <taxon>Desulfuromonadia</taxon>
        <taxon>Desulfuromonadales</taxon>
        <taxon>Syntrophotaleaceae</taxon>
        <taxon>Syntrophotalea</taxon>
    </lineage>
</organism>
<dbReference type="SUPFAM" id="SSF53335">
    <property type="entry name" value="S-adenosyl-L-methionine-dependent methyltransferases"/>
    <property type="match status" value="1"/>
</dbReference>
<protein>
    <recommendedName>
        <fullName evidence="1">Methyltransferase type 11 domain-containing protein</fullName>
    </recommendedName>
</protein>
<proteinExistence type="predicted"/>
<dbReference type="Pfam" id="PF08241">
    <property type="entry name" value="Methyltransf_11"/>
    <property type="match status" value="1"/>
</dbReference>
<dbReference type="InterPro" id="IPR029063">
    <property type="entry name" value="SAM-dependent_MTases_sf"/>
</dbReference>
<keyword evidence="3" id="KW-1185">Reference proteome</keyword>
<dbReference type="CDD" id="cd02440">
    <property type="entry name" value="AdoMet_MTases"/>
    <property type="match status" value="1"/>
</dbReference>
<dbReference type="Proteomes" id="UP000182264">
    <property type="component" value="Chromosome"/>
</dbReference>
<feature type="domain" description="Methyltransferase type 11" evidence="1">
    <location>
        <begin position="33"/>
        <end position="132"/>
    </location>
</feature>
<accession>A0A1L3GJU4</accession>
<reference evidence="2 3" key="1">
    <citation type="journal article" date="2017" name="Genome Announc.">
        <title>Complete Genome Sequences of Two Acetylene-Fermenting Pelobacter acetylenicus Strains.</title>
        <authorList>
            <person name="Sutton J.M."/>
            <person name="Baesman S.M."/>
            <person name="Fierst J.L."/>
            <person name="Poret-Peterson A.T."/>
            <person name="Oremland R.S."/>
            <person name="Dunlap D.S."/>
            <person name="Akob D.M."/>
        </authorList>
    </citation>
    <scope>NUCLEOTIDE SEQUENCE [LARGE SCALE GENOMIC DNA]</scope>
    <source>
        <strain evidence="2 3">DSM 3247</strain>
    </source>
</reference>
<gene>
    <name evidence="2" type="ORF">A7E75_03915</name>
</gene>
<dbReference type="STRING" id="29542.A6070_12545"/>
<evidence type="ECO:0000313" key="3">
    <source>
        <dbReference type="Proteomes" id="UP000182264"/>
    </source>
</evidence>
<dbReference type="GO" id="GO:0008757">
    <property type="term" value="F:S-adenosylmethionine-dependent methyltransferase activity"/>
    <property type="evidence" value="ECO:0007669"/>
    <property type="project" value="InterPro"/>
</dbReference>
<sequence>MHNGHPGSRSSEPYLDKNAILEALAIRPGQIIVDAGCGSGYMTRLFARALGGAGRVYAIDRTAPEISDDEETPASAVIYPLTADITTVIPLPSGFVDLIYLSNVFHIFSEDQVGGFNRQVRRLLKPGGRLAIVDLVKRPTPIGPPLDMRRSPQELQGLIDLAPAGLFEVGEYFYLQLFGKKD</sequence>
<dbReference type="PANTHER" id="PTHR43861:SF1">
    <property type="entry name" value="TRANS-ACONITATE 2-METHYLTRANSFERASE"/>
    <property type="match status" value="1"/>
</dbReference>
<dbReference type="AlphaFoldDB" id="A0A1L3GJU4"/>
<name>A0A1L3GJU4_SYNAC</name>
<dbReference type="PANTHER" id="PTHR43861">
    <property type="entry name" value="TRANS-ACONITATE 2-METHYLTRANSFERASE-RELATED"/>
    <property type="match status" value="1"/>
</dbReference>
<evidence type="ECO:0000259" key="1">
    <source>
        <dbReference type="Pfam" id="PF08241"/>
    </source>
</evidence>